<feature type="compositionally biased region" description="Basic and acidic residues" evidence="1">
    <location>
        <begin position="61"/>
        <end position="72"/>
    </location>
</feature>
<evidence type="ECO:0000256" key="1">
    <source>
        <dbReference type="SAM" id="MobiDB-lite"/>
    </source>
</evidence>
<feature type="region of interest" description="Disordered" evidence="1">
    <location>
        <begin position="36"/>
        <end position="87"/>
    </location>
</feature>
<evidence type="ECO:0000313" key="2">
    <source>
        <dbReference type="EMBL" id="KAJ1214247.1"/>
    </source>
</evidence>
<proteinExistence type="predicted"/>
<keyword evidence="3" id="KW-1185">Reference proteome</keyword>
<organism evidence="2 3">
    <name type="scientific">Pleurodeles waltl</name>
    <name type="common">Iberian ribbed newt</name>
    <dbReference type="NCBI Taxonomy" id="8319"/>
    <lineage>
        <taxon>Eukaryota</taxon>
        <taxon>Metazoa</taxon>
        <taxon>Chordata</taxon>
        <taxon>Craniata</taxon>
        <taxon>Vertebrata</taxon>
        <taxon>Euteleostomi</taxon>
        <taxon>Amphibia</taxon>
        <taxon>Batrachia</taxon>
        <taxon>Caudata</taxon>
        <taxon>Salamandroidea</taxon>
        <taxon>Salamandridae</taxon>
        <taxon>Pleurodelinae</taxon>
        <taxon>Pleurodeles</taxon>
    </lineage>
</organism>
<reference evidence="2" key="1">
    <citation type="journal article" date="2022" name="bioRxiv">
        <title>Sequencing and chromosome-scale assembly of the giantPleurodeles waltlgenome.</title>
        <authorList>
            <person name="Brown T."/>
            <person name="Elewa A."/>
            <person name="Iarovenko S."/>
            <person name="Subramanian E."/>
            <person name="Araus A.J."/>
            <person name="Petzold A."/>
            <person name="Susuki M."/>
            <person name="Suzuki K.-i.T."/>
            <person name="Hayashi T."/>
            <person name="Toyoda A."/>
            <person name="Oliveira C."/>
            <person name="Osipova E."/>
            <person name="Leigh N.D."/>
            <person name="Simon A."/>
            <person name="Yun M.H."/>
        </authorList>
    </citation>
    <scope>NUCLEOTIDE SEQUENCE</scope>
    <source>
        <strain evidence="2">20211129_DDA</strain>
        <tissue evidence="2">Liver</tissue>
    </source>
</reference>
<comment type="caution">
    <text evidence="2">The sequence shown here is derived from an EMBL/GenBank/DDBJ whole genome shotgun (WGS) entry which is preliminary data.</text>
</comment>
<sequence length="87" mass="9636">MGLAQRASKGLRSSAEILTQMATSVLRDHEYELDFTETPGRLPASELARPEESQSSVSHSSDSKQARDEPKVLGKRKCKSHHTTEVQ</sequence>
<dbReference type="Proteomes" id="UP001066276">
    <property type="component" value="Chromosome 1_1"/>
</dbReference>
<protein>
    <submittedName>
        <fullName evidence="2">Uncharacterized protein</fullName>
    </submittedName>
</protein>
<evidence type="ECO:0000313" key="3">
    <source>
        <dbReference type="Proteomes" id="UP001066276"/>
    </source>
</evidence>
<dbReference type="AlphaFoldDB" id="A0AAV7WNQ9"/>
<accession>A0AAV7WNQ9</accession>
<name>A0AAV7WNQ9_PLEWA</name>
<dbReference type="EMBL" id="JANPWB010000001">
    <property type="protein sequence ID" value="KAJ1214247.1"/>
    <property type="molecule type" value="Genomic_DNA"/>
</dbReference>
<gene>
    <name evidence="2" type="ORF">NDU88_001872</name>
</gene>